<feature type="region of interest" description="Disordered" evidence="1">
    <location>
        <begin position="293"/>
        <end position="322"/>
    </location>
</feature>
<dbReference type="PANTHER" id="PTHR13109:SF7">
    <property type="entry name" value="NEUROCHONDRIN"/>
    <property type="match status" value="1"/>
</dbReference>
<dbReference type="InterPro" id="IPR008709">
    <property type="entry name" value="Neurochondrin"/>
</dbReference>
<dbReference type="EMBL" id="AJWJ01000052">
    <property type="protein sequence ID" value="KAF2076692.1"/>
    <property type="molecule type" value="Genomic_DNA"/>
</dbReference>
<evidence type="ECO:0000256" key="1">
    <source>
        <dbReference type="SAM" id="MobiDB-lite"/>
    </source>
</evidence>
<evidence type="ECO:0008006" key="4">
    <source>
        <dbReference type="Google" id="ProtNLM"/>
    </source>
</evidence>
<dbReference type="Proteomes" id="UP000695562">
    <property type="component" value="Unassembled WGS sequence"/>
</dbReference>
<evidence type="ECO:0000313" key="2">
    <source>
        <dbReference type="EMBL" id="KAF2076692.1"/>
    </source>
</evidence>
<organism evidence="2 3">
    <name type="scientific">Polysphondylium violaceum</name>
    <dbReference type="NCBI Taxonomy" id="133409"/>
    <lineage>
        <taxon>Eukaryota</taxon>
        <taxon>Amoebozoa</taxon>
        <taxon>Evosea</taxon>
        <taxon>Eumycetozoa</taxon>
        <taxon>Dictyostelia</taxon>
        <taxon>Dictyosteliales</taxon>
        <taxon>Dictyosteliaceae</taxon>
        <taxon>Polysphondylium</taxon>
    </lineage>
</organism>
<name>A0A8J4Q220_9MYCE</name>
<dbReference type="PANTHER" id="PTHR13109">
    <property type="entry name" value="NEUROCHONDRIN"/>
    <property type="match status" value="1"/>
</dbReference>
<comment type="caution">
    <text evidence="2">The sequence shown here is derived from an EMBL/GenBank/DDBJ whole genome shotgun (WGS) entry which is preliminary data.</text>
</comment>
<accession>A0A8J4Q220</accession>
<feature type="region of interest" description="Disordered" evidence="1">
    <location>
        <begin position="227"/>
        <end position="264"/>
    </location>
</feature>
<reference evidence="2" key="1">
    <citation type="submission" date="2020-01" db="EMBL/GenBank/DDBJ databases">
        <title>Development of genomics and gene disruption for Polysphondylium violaceum indicates a role for the polyketide synthase stlB in stalk morphogenesis.</title>
        <authorList>
            <person name="Narita B."/>
            <person name="Kawabe Y."/>
            <person name="Kin K."/>
            <person name="Saito T."/>
            <person name="Gibbs R."/>
            <person name="Kuspa A."/>
            <person name="Muzny D."/>
            <person name="Queller D."/>
            <person name="Richards S."/>
            <person name="Strassman J."/>
            <person name="Sucgang R."/>
            <person name="Worley K."/>
            <person name="Schaap P."/>
        </authorList>
    </citation>
    <scope>NUCLEOTIDE SEQUENCE</scope>
    <source>
        <strain evidence="2">QSvi11</strain>
    </source>
</reference>
<gene>
    <name evidence="2" type="ORF">CYY_002005</name>
</gene>
<feature type="compositionally biased region" description="Basic and acidic residues" evidence="1">
    <location>
        <begin position="253"/>
        <end position="264"/>
    </location>
</feature>
<dbReference type="OrthoDB" id="8962942at2759"/>
<proteinExistence type="predicted"/>
<evidence type="ECO:0000313" key="3">
    <source>
        <dbReference type="Proteomes" id="UP000695562"/>
    </source>
</evidence>
<dbReference type="AlphaFoldDB" id="A0A8J4Q220"/>
<keyword evidence="3" id="KW-1185">Reference proteome</keyword>
<feature type="compositionally biased region" description="Acidic residues" evidence="1">
    <location>
        <begin position="239"/>
        <end position="252"/>
    </location>
</feature>
<protein>
    <recommendedName>
        <fullName evidence="4">Neurochondrin family protein</fullName>
    </recommendedName>
</protein>
<sequence>MKGSIEDSTFQKCLSLLAGDTDEEKFVGIVLVRNVDPDDYPRLSLVYDSLGLDFLYRLLQTPVSPGVDLVSYTNLCATILSTFVLLEKEDDRDQHQHQLPNTTATPITNTVDEQTPLSKISRNSLIYKIIPLLLTRAIETVELLNSDTKSNIHLLYEVIVVLYQIFLYKNQVEKNNSYDKASKEKNEGSLKQMLDIFNNVENLALLSKFLLLVHNQDEKIVQLSSTTKTTMNSSVDSSSSDDSDSDSDSDEQEEKKSKSKKQIEEPLERIVSRSLELTLEIIEYIIKSKNNIINNNSNNNSNNNNGDKINNNNNNNTNNNNNNNSFDNLVLLENLSILFKDRKDQHKFKIIHLLVLIFRYYQMSEILLYKLSKILFVDNNSGGSGNSFTWLENIKVSLYLIFASKNMREEYRDQSIMLYSILIHLFGNKLIFKETNNIDIGSGNNSNGKKITLNISTDKYLLLALQVCRAEIHMQLLQPESSFIIPEGKIHLLLSCYVVIESSIGYLTNYFDEQQDQENNNNTSDNNNSNRIGIKFSIDTLGKVKGILVETMSIIINYLKQVAEENSQERPTDLVVSSLKLFGLWCSEETQSMNENLKLSLHVVLEYFLSFKDDYGFYLCFLLPGISFYIQECDEDSKEAFVSHHCHLRIAYYLQYYLMDLIQYIKESTGTNILFTNNNNGNNNGGGSNSSNNNNNVVINGFREYGVSVDTVINLIIPKICEILIYILNDPNVDLSASNVKSAFTNLFNPINDILLSFISMNPQNTDTDLYITMQYIGINLLILSLHITKTLNGKDISSSNQERLFSLLSNFYNDIEVPPQDSFSQSVWNTIKEEWVLGLELIVENIDKYPMLANCLLSRRFPPPDFRLSVQQQDILALDNDTILNVNRNTSILIRKLLGTKQQLQLQQQLLQHQQQLEVLQLDGDD</sequence>